<organism evidence="18 19">
    <name type="scientific">Lottia gigantea</name>
    <name type="common">Giant owl limpet</name>
    <dbReference type="NCBI Taxonomy" id="225164"/>
    <lineage>
        <taxon>Eukaryota</taxon>
        <taxon>Metazoa</taxon>
        <taxon>Spiralia</taxon>
        <taxon>Lophotrochozoa</taxon>
        <taxon>Mollusca</taxon>
        <taxon>Gastropoda</taxon>
        <taxon>Patellogastropoda</taxon>
        <taxon>Lottioidea</taxon>
        <taxon>Lottiidae</taxon>
        <taxon>Lottia</taxon>
    </lineage>
</organism>
<comment type="function">
    <text evidence="1">Conjugation of reduced glutathione to a wide number of exogenous and endogenous hydrophobic electrophiles.</text>
</comment>
<feature type="transmembrane region" description="Helical" evidence="17">
    <location>
        <begin position="130"/>
        <end position="147"/>
    </location>
</feature>
<evidence type="ECO:0000256" key="2">
    <source>
        <dbReference type="ARBA" id="ARBA00004294"/>
    </source>
</evidence>
<dbReference type="PANTHER" id="PTHR10689:SF6">
    <property type="entry name" value="MICROSOMAL GLUTATHIONE S-TRANSFERASE 1"/>
    <property type="match status" value="1"/>
</dbReference>
<dbReference type="CTD" id="20244268"/>
<evidence type="ECO:0000256" key="5">
    <source>
        <dbReference type="ARBA" id="ARBA00012452"/>
    </source>
</evidence>
<evidence type="ECO:0000256" key="8">
    <source>
        <dbReference type="ARBA" id="ARBA00022787"/>
    </source>
</evidence>
<keyword evidence="10 17" id="KW-1133">Transmembrane helix</keyword>
<name>V4AMS5_LOTGI</name>
<dbReference type="OrthoDB" id="193139at2759"/>
<feature type="transmembrane region" description="Helical" evidence="17">
    <location>
        <begin position="81"/>
        <end position="99"/>
    </location>
</feature>
<keyword evidence="11" id="KW-0007">Acetylation</keyword>
<keyword evidence="13 17" id="KW-0472">Membrane</keyword>
<keyword evidence="6" id="KW-0808">Transferase</keyword>
<dbReference type="GeneID" id="20244268"/>
<reference evidence="18 19" key="1">
    <citation type="journal article" date="2013" name="Nature">
        <title>Insights into bilaterian evolution from three spiralian genomes.</title>
        <authorList>
            <person name="Simakov O."/>
            <person name="Marletaz F."/>
            <person name="Cho S.J."/>
            <person name="Edsinger-Gonzales E."/>
            <person name="Havlak P."/>
            <person name="Hellsten U."/>
            <person name="Kuo D.H."/>
            <person name="Larsson T."/>
            <person name="Lv J."/>
            <person name="Arendt D."/>
            <person name="Savage R."/>
            <person name="Osoegawa K."/>
            <person name="de Jong P."/>
            <person name="Grimwood J."/>
            <person name="Chapman J.A."/>
            <person name="Shapiro H."/>
            <person name="Aerts A."/>
            <person name="Otillar R.P."/>
            <person name="Terry A.Y."/>
            <person name="Boore J.L."/>
            <person name="Grigoriev I.V."/>
            <person name="Lindberg D.R."/>
            <person name="Seaver E.C."/>
            <person name="Weisblat D.A."/>
            <person name="Putnam N.H."/>
            <person name="Rokhsar D.S."/>
        </authorList>
    </citation>
    <scope>NUCLEOTIDE SEQUENCE [LARGE SCALE GENOMIC DNA]</scope>
</reference>
<evidence type="ECO:0000256" key="6">
    <source>
        <dbReference type="ARBA" id="ARBA00022679"/>
    </source>
</evidence>
<keyword evidence="9" id="KW-0256">Endoplasmic reticulum</keyword>
<dbReference type="Gene3D" id="1.20.120.550">
    <property type="entry name" value="Membrane associated eicosanoid/glutathione metabolism-like domain"/>
    <property type="match status" value="1"/>
</dbReference>
<dbReference type="EMBL" id="KB201549">
    <property type="protein sequence ID" value="ESO96075.1"/>
    <property type="molecule type" value="Genomic_DNA"/>
</dbReference>
<evidence type="ECO:0000256" key="12">
    <source>
        <dbReference type="ARBA" id="ARBA00023128"/>
    </source>
</evidence>
<sequence>MAIVSSTDPVLSSFLFYATVVILKMMFMSFATAFYRLTKKVFSNPEDCKGFERSGKRLTPVMNDADVERVRRCHLNDLENIVPFVLIGLLYTLTGPDLYLAKLHFRIFTGARILHTLAYLIPIRQPVRGVAFFVGVLTTISMAVAVLKNANF</sequence>
<evidence type="ECO:0000256" key="1">
    <source>
        <dbReference type="ARBA" id="ARBA00003701"/>
    </source>
</evidence>
<dbReference type="GO" id="GO:0005789">
    <property type="term" value="C:endoplasmic reticulum membrane"/>
    <property type="evidence" value="ECO:0007669"/>
    <property type="project" value="UniProtKB-SubCell"/>
</dbReference>
<keyword evidence="12" id="KW-0496">Mitochondrion</keyword>
<evidence type="ECO:0000256" key="4">
    <source>
        <dbReference type="ARBA" id="ARBA00010459"/>
    </source>
</evidence>
<dbReference type="GO" id="GO:0004364">
    <property type="term" value="F:glutathione transferase activity"/>
    <property type="evidence" value="ECO:0007669"/>
    <property type="project" value="UniProtKB-EC"/>
</dbReference>
<protein>
    <recommendedName>
        <fullName evidence="15">Microsomal glutathione S-transferase 1</fullName>
        <ecNumber evidence="5">2.5.1.18</ecNumber>
    </recommendedName>
</protein>
<evidence type="ECO:0000256" key="14">
    <source>
        <dbReference type="ARBA" id="ARBA00038540"/>
    </source>
</evidence>
<dbReference type="HOGENOM" id="CLU_105467_1_0_1"/>
<dbReference type="STRING" id="225164.V4AMS5"/>
<evidence type="ECO:0000256" key="7">
    <source>
        <dbReference type="ARBA" id="ARBA00022692"/>
    </source>
</evidence>
<comment type="similarity">
    <text evidence="4">Belongs to the MAPEG family.</text>
</comment>
<dbReference type="GO" id="GO:0005741">
    <property type="term" value="C:mitochondrial outer membrane"/>
    <property type="evidence" value="ECO:0007669"/>
    <property type="project" value="UniProtKB-SubCell"/>
</dbReference>
<evidence type="ECO:0000256" key="13">
    <source>
        <dbReference type="ARBA" id="ARBA00023136"/>
    </source>
</evidence>
<evidence type="ECO:0000313" key="18">
    <source>
        <dbReference type="EMBL" id="ESO96075.1"/>
    </source>
</evidence>
<dbReference type="Pfam" id="PF01124">
    <property type="entry name" value="MAPEG"/>
    <property type="match status" value="1"/>
</dbReference>
<accession>V4AMS5</accession>
<dbReference type="PANTHER" id="PTHR10689">
    <property type="entry name" value="MICROSOMAL GLUTATHIONE S-TRANSFERASE 1"/>
    <property type="match status" value="1"/>
</dbReference>
<keyword evidence="7 17" id="KW-0812">Transmembrane</keyword>
<dbReference type="InterPro" id="IPR023352">
    <property type="entry name" value="MAPEG-like_dom_sf"/>
</dbReference>
<evidence type="ECO:0000256" key="15">
    <source>
        <dbReference type="ARBA" id="ARBA00039397"/>
    </source>
</evidence>
<evidence type="ECO:0000256" key="11">
    <source>
        <dbReference type="ARBA" id="ARBA00022990"/>
    </source>
</evidence>
<keyword evidence="8" id="KW-1000">Mitochondrion outer membrane</keyword>
<dbReference type="KEGG" id="lgi:LOTGIDRAFT_178277"/>
<dbReference type="EC" id="2.5.1.18" evidence="5"/>
<dbReference type="OMA" id="ICHTIAY"/>
<evidence type="ECO:0000256" key="9">
    <source>
        <dbReference type="ARBA" id="ARBA00022824"/>
    </source>
</evidence>
<evidence type="ECO:0000256" key="10">
    <source>
        <dbReference type="ARBA" id="ARBA00022989"/>
    </source>
</evidence>
<dbReference type="RefSeq" id="XP_009053191.1">
    <property type="nucleotide sequence ID" value="XM_009054943.1"/>
</dbReference>
<proteinExistence type="inferred from homology"/>
<evidence type="ECO:0000256" key="16">
    <source>
        <dbReference type="ARBA" id="ARBA00049385"/>
    </source>
</evidence>
<feature type="transmembrane region" description="Helical" evidence="17">
    <location>
        <begin position="14"/>
        <end position="35"/>
    </location>
</feature>
<dbReference type="Proteomes" id="UP000030746">
    <property type="component" value="Unassembled WGS sequence"/>
</dbReference>
<comment type="catalytic activity">
    <reaction evidence="16">
        <text>RX + glutathione = an S-substituted glutathione + a halide anion + H(+)</text>
        <dbReference type="Rhea" id="RHEA:16437"/>
        <dbReference type="ChEBI" id="CHEBI:15378"/>
        <dbReference type="ChEBI" id="CHEBI:16042"/>
        <dbReference type="ChEBI" id="CHEBI:17792"/>
        <dbReference type="ChEBI" id="CHEBI:57925"/>
        <dbReference type="ChEBI" id="CHEBI:90779"/>
        <dbReference type="EC" id="2.5.1.18"/>
    </reaction>
    <physiologicalReaction direction="left-to-right" evidence="16">
        <dbReference type="Rhea" id="RHEA:16438"/>
    </physiologicalReaction>
</comment>
<dbReference type="SUPFAM" id="SSF161084">
    <property type="entry name" value="MAPEG domain-like"/>
    <property type="match status" value="1"/>
</dbReference>
<comment type="subunit">
    <text evidence="14">Homotrimer; The trimer binds only one molecule of glutathione.</text>
</comment>
<keyword evidence="19" id="KW-1185">Reference proteome</keyword>
<dbReference type="FunFam" id="1.20.120.550:FF:000002">
    <property type="entry name" value="Microsomal glutathione S-transferase 1"/>
    <property type="match status" value="1"/>
</dbReference>
<evidence type="ECO:0000313" key="19">
    <source>
        <dbReference type="Proteomes" id="UP000030746"/>
    </source>
</evidence>
<dbReference type="InterPro" id="IPR040162">
    <property type="entry name" value="MGST1-like"/>
</dbReference>
<evidence type="ECO:0000256" key="3">
    <source>
        <dbReference type="ARBA" id="ARBA00004477"/>
    </source>
</evidence>
<dbReference type="InterPro" id="IPR001129">
    <property type="entry name" value="Membr-assoc_MAPEG"/>
</dbReference>
<comment type="subcellular location">
    <subcellularLocation>
        <location evidence="3">Endoplasmic reticulum membrane</location>
        <topology evidence="3">Multi-pass membrane protein</topology>
    </subcellularLocation>
    <subcellularLocation>
        <location evidence="2">Mitochondrion outer membrane</location>
    </subcellularLocation>
</comment>
<dbReference type="AlphaFoldDB" id="V4AMS5"/>
<gene>
    <name evidence="18" type="ORF">LOTGIDRAFT_178277</name>
</gene>
<evidence type="ECO:0000256" key="17">
    <source>
        <dbReference type="SAM" id="Phobius"/>
    </source>
</evidence>